<dbReference type="EMBL" id="ADAS02000008">
    <property type="protein sequence ID" value="OAV98326.1"/>
    <property type="molecule type" value="Genomic_DNA"/>
</dbReference>
<sequence length="125" mass="13079">MNAALYATLCLAAATAIVAAVGDKRKSCDDRADIICTEGCQSFITITNCTLEGYPKKPATTEICTAGYGRNTASAKSCTTGQGTFRCTGTSTGSGSCSGCVRYDQTSFVITIKLERTSSVKDLFL</sequence>
<protein>
    <submittedName>
        <fullName evidence="2 3">Uncharacterized protein</fullName>
    </submittedName>
</protein>
<proteinExistence type="predicted"/>
<dbReference type="VEuPathDB" id="FungiDB:PTTG_00374"/>
<dbReference type="Proteomes" id="UP000005240">
    <property type="component" value="Unassembled WGS sequence"/>
</dbReference>
<feature type="non-terminal residue" evidence="2">
    <location>
        <position position="125"/>
    </location>
</feature>
<gene>
    <name evidence="2" type="ORF">PTTG_00374</name>
</gene>
<feature type="chain" id="PRO_5008110484" evidence="1">
    <location>
        <begin position="21"/>
        <end position="125"/>
    </location>
</feature>
<reference evidence="3" key="4">
    <citation type="submission" date="2025-05" db="UniProtKB">
        <authorList>
            <consortium name="EnsemblFungi"/>
        </authorList>
    </citation>
    <scope>IDENTIFICATION</scope>
    <source>
        <strain evidence="3">isolate 1-1 / race 1 (BBBD)</strain>
    </source>
</reference>
<feature type="signal peptide" evidence="1">
    <location>
        <begin position="1"/>
        <end position="20"/>
    </location>
</feature>
<dbReference type="EnsemblFungi" id="PTTG_00374-t43_1">
    <property type="protein sequence ID" value="PTTG_00374-t43_1-p1"/>
    <property type="gene ID" value="PTTG_00374"/>
</dbReference>
<reference evidence="2" key="1">
    <citation type="submission" date="2009-11" db="EMBL/GenBank/DDBJ databases">
        <authorList>
            <consortium name="The Broad Institute Genome Sequencing Platform"/>
            <person name="Ward D."/>
            <person name="Feldgarden M."/>
            <person name="Earl A."/>
            <person name="Young S.K."/>
            <person name="Zeng Q."/>
            <person name="Koehrsen M."/>
            <person name="Alvarado L."/>
            <person name="Berlin A."/>
            <person name="Bochicchio J."/>
            <person name="Borenstein D."/>
            <person name="Chapman S.B."/>
            <person name="Chen Z."/>
            <person name="Engels R."/>
            <person name="Freedman E."/>
            <person name="Gellesch M."/>
            <person name="Goldberg J."/>
            <person name="Griggs A."/>
            <person name="Gujja S."/>
            <person name="Heilman E."/>
            <person name="Heiman D."/>
            <person name="Hepburn T."/>
            <person name="Howarth C."/>
            <person name="Jen D."/>
            <person name="Larson L."/>
            <person name="Lewis B."/>
            <person name="Mehta T."/>
            <person name="Park D."/>
            <person name="Pearson M."/>
            <person name="Roberts A."/>
            <person name="Saif S."/>
            <person name="Shea T."/>
            <person name="Shenoy N."/>
            <person name="Sisk P."/>
            <person name="Stolte C."/>
            <person name="Sykes S."/>
            <person name="Thomson T."/>
            <person name="Walk T."/>
            <person name="White J."/>
            <person name="Yandava C."/>
            <person name="Izard J."/>
            <person name="Baranova O.V."/>
            <person name="Blanton J.M."/>
            <person name="Tanner A.C."/>
            <person name="Dewhirst F.E."/>
            <person name="Haas B."/>
            <person name="Nusbaum C."/>
            <person name="Birren B."/>
        </authorList>
    </citation>
    <scope>NUCLEOTIDE SEQUENCE [LARGE SCALE GENOMIC DNA]</scope>
    <source>
        <strain evidence="2">1-1 BBBD Race 1</strain>
    </source>
</reference>
<reference evidence="2" key="2">
    <citation type="submission" date="2016-05" db="EMBL/GenBank/DDBJ databases">
        <title>Comparative analysis highlights variable genome content of wheat rusts and divergence of the mating loci.</title>
        <authorList>
            <person name="Cuomo C.A."/>
            <person name="Bakkeren G."/>
            <person name="Szabo L."/>
            <person name="Khalil H."/>
            <person name="Joly D."/>
            <person name="Goldberg J."/>
            <person name="Young S."/>
            <person name="Zeng Q."/>
            <person name="Fellers J."/>
        </authorList>
    </citation>
    <scope>NUCLEOTIDE SEQUENCE [LARGE SCALE GENOMIC DNA]</scope>
    <source>
        <strain evidence="2">1-1 BBBD Race 1</strain>
    </source>
</reference>
<dbReference type="AlphaFoldDB" id="A0A180GZQ0"/>
<evidence type="ECO:0000313" key="4">
    <source>
        <dbReference type="Proteomes" id="UP000005240"/>
    </source>
</evidence>
<accession>A0A180GZQ0</accession>
<keyword evidence="4" id="KW-1185">Reference proteome</keyword>
<name>A0A180GZQ0_PUCT1</name>
<reference evidence="3 4" key="3">
    <citation type="journal article" date="2017" name="G3 (Bethesda)">
        <title>Comparative analysis highlights variable genome content of wheat rusts and divergence of the mating loci.</title>
        <authorList>
            <person name="Cuomo C.A."/>
            <person name="Bakkeren G."/>
            <person name="Khalil H.B."/>
            <person name="Panwar V."/>
            <person name="Joly D."/>
            <person name="Linning R."/>
            <person name="Sakthikumar S."/>
            <person name="Song X."/>
            <person name="Adiconis X."/>
            <person name="Fan L."/>
            <person name="Goldberg J.M."/>
            <person name="Levin J.Z."/>
            <person name="Young S."/>
            <person name="Zeng Q."/>
            <person name="Anikster Y."/>
            <person name="Bruce M."/>
            <person name="Wang M."/>
            <person name="Yin C."/>
            <person name="McCallum B."/>
            <person name="Szabo L.J."/>
            <person name="Hulbert S."/>
            <person name="Chen X."/>
            <person name="Fellers J.P."/>
        </authorList>
    </citation>
    <scope>NUCLEOTIDE SEQUENCE</scope>
    <source>
        <strain evidence="3">isolate 1-1 / race 1 (BBBD)</strain>
        <strain evidence="4">Isolate 1-1 / race 1 (BBBD)</strain>
    </source>
</reference>
<evidence type="ECO:0000256" key="1">
    <source>
        <dbReference type="SAM" id="SignalP"/>
    </source>
</evidence>
<evidence type="ECO:0000313" key="2">
    <source>
        <dbReference type="EMBL" id="OAV98326.1"/>
    </source>
</evidence>
<organism evidence="2">
    <name type="scientific">Puccinia triticina (isolate 1-1 / race 1 (BBBD))</name>
    <name type="common">Brown leaf rust fungus</name>
    <dbReference type="NCBI Taxonomy" id="630390"/>
    <lineage>
        <taxon>Eukaryota</taxon>
        <taxon>Fungi</taxon>
        <taxon>Dikarya</taxon>
        <taxon>Basidiomycota</taxon>
        <taxon>Pucciniomycotina</taxon>
        <taxon>Pucciniomycetes</taxon>
        <taxon>Pucciniales</taxon>
        <taxon>Pucciniaceae</taxon>
        <taxon>Puccinia</taxon>
    </lineage>
</organism>
<keyword evidence="1" id="KW-0732">Signal</keyword>
<evidence type="ECO:0000313" key="3">
    <source>
        <dbReference type="EnsemblFungi" id="PTTG_00374-t43_1-p1"/>
    </source>
</evidence>